<dbReference type="EMBL" id="KN847046">
    <property type="protein sequence ID" value="KIW23155.1"/>
    <property type="molecule type" value="Genomic_DNA"/>
</dbReference>
<keyword evidence="4" id="KW-1185">Reference proteome</keyword>
<dbReference type="HOGENOM" id="CLU_000288_138_11_1"/>
<name>A0A0D2BXV5_9EURO</name>
<reference evidence="3 4" key="1">
    <citation type="submission" date="2015-01" db="EMBL/GenBank/DDBJ databases">
        <title>The Genome Sequence of Cladophialophora immunda CBS83496.</title>
        <authorList>
            <consortium name="The Broad Institute Genomics Platform"/>
            <person name="Cuomo C."/>
            <person name="de Hoog S."/>
            <person name="Gorbushina A."/>
            <person name="Stielow B."/>
            <person name="Teixiera M."/>
            <person name="Abouelleil A."/>
            <person name="Chapman S.B."/>
            <person name="Priest M."/>
            <person name="Young S.K."/>
            <person name="Wortman J."/>
            <person name="Nusbaum C."/>
            <person name="Birren B."/>
        </authorList>
    </citation>
    <scope>NUCLEOTIDE SEQUENCE [LARGE SCALE GENOMIC DNA]</scope>
    <source>
        <strain evidence="3 4">CBS 83496</strain>
    </source>
</reference>
<dbReference type="AlphaFoldDB" id="A0A0D2BXV5"/>
<sequence>MRLINTQSLELEEFIGGTVPPYMILSHTWAENNDDEVSFQDMGSPSRVFKPGYEKITHACHLASDQNVGHVWIDTCCIDKSSSAELTESINSMFQYYRRAVSCLAYLEDLGPSDDSLPECRWMTRGWTLQELIAPKHVEFYDKNWRHRGTKLDFAKAISEGANIPGPVLSGDKKLESCSVAERMSWAAERKTTRVEDMAYCLLGIFDVNMSLIYGEGPKAFRRLQEEIIKRNNDPTILAWGVSSPHYGSVSGVLADSPAVFKDSSWIVPNDADFPEFSITNKGLLMSSRSNLMFAARPKLPGAEYDEDLERHDLIVMYFLVLGKGTEEDSVSGICLRKVGSETFHREGQVVVVPTFADPSLYSHRNWPELQNFYILIDISVNLPDALAAPRREAIHVPDAADLHSPQLEWSAPERLWDMTDNVFLRTYSLSYPRFSLVLALWFQMQVQETELKFIVLCEYTGQGPSCKLLNVTDSFDASLKTLLMQARSYQDWLSWEALSAQAPVINTLTRHESFRVADGSISIAARFEKTAVKLHATQAEVYSLKFEVKHKGRNDVIAKALPRDSLPSETAKAPIRSWVRSTLSTLRRAPKS</sequence>
<dbReference type="PANTHER" id="PTHR10622">
    <property type="entry name" value="HET DOMAIN-CONTAINING PROTEIN"/>
    <property type="match status" value="1"/>
</dbReference>
<evidence type="ECO:0000259" key="1">
    <source>
        <dbReference type="Pfam" id="PF06985"/>
    </source>
</evidence>
<dbReference type="GeneID" id="27350569"/>
<evidence type="ECO:0000259" key="2">
    <source>
        <dbReference type="Pfam" id="PF26640"/>
    </source>
</evidence>
<evidence type="ECO:0000313" key="3">
    <source>
        <dbReference type="EMBL" id="KIW23155.1"/>
    </source>
</evidence>
<evidence type="ECO:0000313" key="4">
    <source>
        <dbReference type="Proteomes" id="UP000054466"/>
    </source>
</evidence>
<organism evidence="3 4">
    <name type="scientific">Cladophialophora immunda</name>
    <dbReference type="NCBI Taxonomy" id="569365"/>
    <lineage>
        <taxon>Eukaryota</taxon>
        <taxon>Fungi</taxon>
        <taxon>Dikarya</taxon>
        <taxon>Ascomycota</taxon>
        <taxon>Pezizomycotina</taxon>
        <taxon>Eurotiomycetes</taxon>
        <taxon>Chaetothyriomycetidae</taxon>
        <taxon>Chaetothyriales</taxon>
        <taxon>Herpotrichiellaceae</taxon>
        <taxon>Cladophialophora</taxon>
    </lineage>
</organism>
<protein>
    <submittedName>
        <fullName evidence="3">Uncharacterized protein</fullName>
    </submittedName>
</protein>
<feature type="domain" description="DUF8212" evidence="2">
    <location>
        <begin position="219"/>
        <end position="245"/>
    </location>
</feature>
<dbReference type="Proteomes" id="UP000054466">
    <property type="component" value="Unassembled WGS sequence"/>
</dbReference>
<dbReference type="Pfam" id="PF06985">
    <property type="entry name" value="HET"/>
    <property type="match status" value="1"/>
</dbReference>
<dbReference type="VEuPathDB" id="FungiDB:PV07_11375"/>
<dbReference type="STRING" id="569365.A0A0D2BXV5"/>
<dbReference type="Pfam" id="PF26640">
    <property type="entry name" value="DUF8212"/>
    <property type="match status" value="1"/>
</dbReference>
<dbReference type="OrthoDB" id="674604at2759"/>
<gene>
    <name evidence="3" type="ORF">PV07_11375</name>
</gene>
<dbReference type="PANTHER" id="PTHR10622:SF10">
    <property type="entry name" value="HET DOMAIN-CONTAINING PROTEIN"/>
    <property type="match status" value="1"/>
</dbReference>
<dbReference type="RefSeq" id="XP_016243371.1">
    <property type="nucleotide sequence ID" value="XM_016398809.1"/>
</dbReference>
<accession>A0A0D2BXV5</accession>
<feature type="domain" description="Heterokaryon incompatibility" evidence="1">
    <location>
        <begin position="22"/>
        <end position="109"/>
    </location>
</feature>
<proteinExistence type="predicted"/>
<dbReference type="InterPro" id="IPR010730">
    <property type="entry name" value="HET"/>
</dbReference>
<dbReference type="InterPro" id="IPR058525">
    <property type="entry name" value="DUF8212"/>
</dbReference>